<dbReference type="Proteomes" id="UP000192257">
    <property type="component" value="Unassembled WGS sequence"/>
</dbReference>
<dbReference type="InterPro" id="IPR011701">
    <property type="entry name" value="MFS"/>
</dbReference>
<evidence type="ECO:0000256" key="1">
    <source>
        <dbReference type="SAM" id="Phobius"/>
    </source>
</evidence>
<sequence>MASGGVFRNRNVVLTMAFNFLDGACFSVWSAQLLPVLVNSLGGDKAVGWCAAALGVAQIVGATIAGYTADKLPRKVVIRIGAFSGLVAVPSTIVTVQLLVMPSFYISQALWGIYLGMVSTSSEALFADSVASGHRAFIYNLKWIIQIVCYCVGYLVALIMLLVMGNVWSTKSLQIVMTVGLAAHPIAQLLLLLLKDENALRVGDSDLQAAAAIKNSNTIPQKKVLQSTLTTTLIGEEETIVTYAENKTSIQVNAKDEENLSLGLQNNSKEYREDHINQTNVCETDTYLYFNSPDSHDYRAIVSWICSPNAVPYMVCFTDFWMAVGSAMTVQYITLFLVHDYKITPTLLMGAYIIISCSAALCAAIVRYVGEHYIGRLPAVIAVRIVGTTFLLLLAIARGPMAKFALVVTFFIIRNATMNSTMGITRSVIMDCVRKESRAKWSAFESFSSFTWAGSAVIGGYIADAKGYQFTFFITAIIHYAGILVLIPAAVAMHGAETRLRAVKRAQREAQRNTGFS</sequence>
<feature type="transmembrane region" description="Helical" evidence="1">
    <location>
        <begin position="404"/>
        <end position="429"/>
    </location>
</feature>
<dbReference type="GeneID" id="39986301"/>
<accession>A0A1X0NU64</accession>
<keyword evidence="1" id="KW-0812">Transmembrane</keyword>
<feature type="transmembrane region" description="Helical" evidence="1">
    <location>
        <begin position="143"/>
        <end position="163"/>
    </location>
</feature>
<feature type="transmembrane region" description="Helical" evidence="1">
    <location>
        <begin position="377"/>
        <end position="398"/>
    </location>
</feature>
<dbReference type="GO" id="GO:0022857">
    <property type="term" value="F:transmembrane transporter activity"/>
    <property type="evidence" value="ECO:0007669"/>
    <property type="project" value="InterPro"/>
</dbReference>
<dbReference type="Gene3D" id="1.20.1250.20">
    <property type="entry name" value="MFS general substrate transporter like domains"/>
    <property type="match status" value="2"/>
</dbReference>
<dbReference type="RefSeq" id="XP_028882217.1">
    <property type="nucleotide sequence ID" value="XM_029026521.1"/>
</dbReference>
<keyword evidence="3" id="KW-1185">Reference proteome</keyword>
<dbReference type="AlphaFoldDB" id="A0A1X0NU64"/>
<comment type="caution">
    <text evidence="2">The sequence shown here is derived from an EMBL/GenBank/DDBJ whole genome shotgun (WGS) entry which is preliminary data.</text>
</comment>
<feature type="transmembrane region" description="Helical" evidence="1">
    <location>
        <begin position="441"/>
        <end position="462"/>
    </location>
</feature>
<proteinExistence type="predicted"/>
<protein>
    <submittedName>
        <fullName evidence="2">Putative MFS transporter</fullName>
    </submittedName>
</protein>
<feature type="transmembrane region" description="Helical" evidence="1">
    <location>
        <begin position="175"/>
        <end position="194"/>
    </location>
</feature>
<feature type="transmembrane region" description="Helical" evidence="1">
    <location>
        <begin position="76"/>
        <end position="99"/>
    </location>
</feature>
<feature type="transmembrane region" description="Helical" evidence="1">
    <location>
        <begin position="12"/>
        <end position="34"/>
    </location>
</feature>
<dbReference type="PANTHER" id="PTHR23525">
    <property type="entry name" value="TRANSPORTER, PUTATIVE-RELATED"/>
    <property type="match status" value="1"/>
</dbReference>
<organism evidence="2 3">
    <name type="scientific">Trypanosoma theileri</name>
    <dbReference type="NCBI Taxonomy" id="67003"/>
    <lineage>
        <taxon>Eukaryota</taxon>
        <taxon>Discoba</taxon>
        <taxon>Euglenozoa</taxon>
        <taxon>Kinetoplastea</taxon>
        <taxon>Metakinetoplastina</taxon>
        <taxon>Trypanosomatida</taxon>
        <taxon>Trypanosomatidae</taxon>
        <taxon>Trypanosoma</taxon>
    </lineage>
</organism>
<dbReference type="OrthoDB" id="541403at2759"/>
<dbReference type="Pfam" id="PF07690">
    <property type="entry name" value="MFS_1"/>
    <property type="match status" value="1"/>
</dbReference>
<dbReference type="SUPFAM" id="SSF103473">
    <property type="entry name" value="MFS general substrate transporter"/>
    <property type="match status" value="1"/>
</dbReference>
<feature type="transmembrane region" description="Helical" evidence="1">
    <location>
        <begin position="320"/>
        <end position="338"/>
    </location>
</feature>
<keyword evidence="1" id="KW-0472">Membrane</keyword>
<feature type="transmembrane region" description="Helical" evidence="1">
    <location>
        <begin position="46"/>
        <end position="69"/>
    </location>
</feature>
<name>A0A1X0NU64_9TRYP</name>
<feature type="transmembrane region" description="Helical" evidence="1">
    <location>
        <begin position="111"/>
        <end position="131"/>
    </location>
</feature>
<keyword evidence="1" id="KW-1133">Transmembrane helix</keyword>
<feature type="transmembrane region" description="Helical" evidence="1">
    <location>
        <begin position="350"/>
        <end position="370"/>
    </location>
</feature>
<feature type="transmembrane region" description="Helical" evidence="1">
    <location>
        <begin position="468"/>
        <end position="491"/>
    </location>
</feature>
<evidence type="ECO:0000313" key="2">
    <source>
        <dbReference type="EMBL" id="ORC88151.1"/>
    </source>
</evidence>
<reference evidence="2 3" key="1">
    <citation type="submission" date="2017-03" db="EMBL/GenBank/DDBJ databases">
        <title>An alternative strategy for trypanosome survival in the mammalian bloodstream revealed through genome and transcriptome analysis of the ubiquitous bovine parasite Trypanosoma (Megatrypanum) theileri.</title>
        <authorList>
            <person name="Kelly S."/>
            <person name="Ivens A."/>
            <person name="Mott A."/>
            <person name="O'Neill E."/>
            <person name="Emms D."/>
            <person name="Macleod O."/>
            <person name="Voorheis P."/>
            <person name="Matthews J."/>
            <person name="Matthews K."/>
            <person name="Carrington M."/>
        </authorList>
    </citation>
    <scope>NUCLEOTIDE SEQUENCE [LARGE SCALE GENOMIC DNA]</scope>
    <source>
        <strain evidence="2">Edinburgh</strain>
    </source>
</reference>
<evidence type="ECO:0000313" key="3">
    <source>
        <dbReference type="Proteomes" id="UP000192257"/>
    </source>
</evidence>
<gene>
    <name evidence="2" type="ORF">TM35_000182080</name>
</gene>
<dbReference type="InterPro" id="IPR036259">
    <property type="entry name" value="MFS_trans_sf"/>
</dbReference>
<dbReference type="PANTHER" id="PTHR23525:SF1">
    <property type="entry name" value="NODULIN-LIKE DOMAIN-CONTAINING PROTEIN"/>
    <property type="match status" value="1"/>
</dbReference>
<dbReference type="EMBL" id="NBCO01000018">
    <property type="protein sequence ID" value="ORC88151.1"/>
    <property type="molecule type" value="Genomic_DNA"/>
</dbReference>
<dbReference type="VEuPathDB" id="TriTrypDB:TM35_000182080"/>